<dbReference type="Pfam" id="PF00072">
    <property type="entry name" value="Response_reg"/>
    <property type="match status" value="1"/>
</dbReference>
<evidence type="ECO:0000256" key="2">
    <source>
        <dbReference type="PROSITE-ProRule" id="PRU00169"/>
    </source>
</evidence>
<dbReference type="PROSITE" id="PS50110">
    <property type="entry name" value="RESPONSE_REGULATORY"/>
    <property type="match status" value="1"/>
</dbReference>
<evidence type="ECO:0000313" key="6">
    <source>
        <dbReference type="Proteomes" id="UP000198888"/>
    </source>
</evidence>
<dbReference type="InterPro" id="IPR050595">
    <property type="entry name" value="Bact_response_regulator"/>
</dbReference>
<dbReference type="SMART" id="SM00448">
    <property type="entry name" value="REC"/>
    <property type="match status" value="1"/>
</dbReference>
<dbReference type="GeneID" id="35002979"/>
<organism evidence="5 6">
    <name type="scientific">Halohasta litchfieldiae</name>
    <dbReference type="NCBI Taxonomy" id="1073996"/>
    <lineage>
        <taxon>Archaea</taxon>
        <taxon>Methanobacteriati</taxon>
        <taxon>Methanobacteriota</taxon>
        <taxon>Stenosarchaea group</taxon>
        <taxon>Halobacteria</taxon>
        <taxon>Halobacteriales</taxon>
        <taxon>Haloferacaceae</taxon>
        <taxon>Halohasta</taxon>
    </lineage>
</organism>
<feature type="coiled-coil region" evidence="3">
    <location>
        <begin position="123"/>
        <end position="175"/>
    </location>
</feature>
<gene>
    <name evidence="5" type="ORF">SAMN05444271_11618</name>
</gene>
<dbReference type="AlphaFoldDB" id="A0A1H6VLA8"/>
<proteinExistence type="predicted"/>
<dbReference type="GO" id="GO:0000160">
    <property type="term" value="P:phosphorelay signal transduction system"/>
    <property type="evidence" value="ECO:0007669"/>
    <property type="project" value="InterPro"/>
</dbReference>
<dbReference type="RefSeq" id="WP_089672906.1">
    <property type="nucleotide sequence ID" value="NZ_CP024845.1"/>
</dbReference>
<dbReference type="SUPFAM" id="SSF52172">
    <property type="entry name" value="CheY-like"/>
    <property type="match status" value="1"/>
</dbReference>
<name>A0A1H6VLA8_9EURY</name>
<protein>
    <submittedName>
        <fullName evidence="5">HalX domain-containing protein</fullName>
    </submittedName>
</protein>
<dbReference type="Pfam" id="PF08663">
    <property type="entry name" value="HalX"/>
    <property type="match status" value="1"/>
</dbReference>
<dbReference type="InterPro" id="IPR013971">
    <property type="entry name" value="HalX_domain"/>
</dbReference>
<dbReference type="InterPro" id="IPR011006">
    <property type="entry name" value="CheY-like_superfamily"/>
</dbReference>
<evidence type="ECO:0000259" key="4">
    <source>
        <dbReference type="PROSITE" id="PS50110"/>
    </source>
</evidence>
<dbReference type="PANTHER" id="PTHR44591">
    <property type="entry name" value="STRESS RESPONSE REGULATOR PROTEIN 1"/>
    <property type="match status" value="1"/>
</dbReference>
<evidence type="ECO:0000313" key="5">
    <source>
        <dbReference type="EMBL" id="SEJ01082.1"/>
    </source>
</evidence>
<dbReference type="EMBL" id="FNYR01000016">
    <property type="protein sequence ID" value="SEJ01082.1"/>
    <property type="molecule type" value="Genomic_DNA"/>
</dbReference>
<accession>A0A2H4Q3J9</accession>
<sequence length="189" mass="21733">MIDTSEKTVLIVDDEEMVAESYELYLQDDYETIVELSGGAALMELDQREVDLVLVDRRMPGMSGDVVIDHIDQWEMDFQVIMVTAVDPDIDIIDMPCDGYLTKPVSEDELLDAVNRAFQIDYYEDLIAEYNQLSEKYEVLTSQFSSRKLANKDRFADLEARMEEMETEIAETAEGFSDSKLSDAFRRLH</sequence>
<accession>A0A1H6VLA8</accession>
<reference evidence="5 6" key="1">
    <citation type="submission" date="2016-10" db="EMBL/GenBank/DDBJ databases">
        <authorList>
            <person name="de Groot N.N."/>
        </authorList>
    </citation>
    <scope>NUCLEOTIDE SEQUENCE [LARGE SCALE GENOMIC DNA]</scope>
    <source>
        <strain evidence="5 6">DSM 22187</strain>
    </source>
</reference>
<dbReference type="PANTHER" id="PTHR44591:SF3">
    <property type="entry name" value="RESPONSE REGULATORY DOMAIN-CONTAINING PROTEIN"/>
    <property type="match status" value="1"/>
</dbReference>
<dbReference type="KEGG" id="hae:halTADL_2200"/>
<dbReference type="STRING" id="1073996.SAMN05444271_11618"/>
<keyword evidence="1 2" id="KW-0597">Phosphoprotein</keyword>
<dbReference type="InterPro" id="IPR001789">
    <property type="entry name" value="Sig_transdc_resp-reg_receiver"/>
</dbReference>
<evidence type="ECO:0000256" key="1">
    <source>
        <dbReference type="ARBA" id="ARBA00022553"/>
    </source>
</evidence>
<dbReference type="OrthoDB" id="86314at2157"/>
<keyword evidence="3" id="KW-0175">Coiled coil</keyword>
<keyword evidence="6" id="KW-1185">Reference proteome</keyword>
<feature type="modified residue" description="4-aspartylphosphate" evidence="2">
    <location>
        <position position="56"/>
    </location>
</feature>
<evidence type="ECO:0000256" key="3">
    <source>
        <dbReference type="SAM" id="Coils"/>
    </source>
</evidence>
<dbReference type="Gene3D" id="3.40.50.2300">
    <property type="match status" value="1"/>
</dbReference>
<dbReference type="Proteomes" id="UP000198888">
    <property type="component" value="Unassembled WGS sequence"/>
</dbReference>
<feature type="domain" description="Response regulatory" evidence="4">
    <location>
        <begin position="8"/>
        <end position="118"/>
    </location>
</feature>